<keyword evidence="3" id="KW-0963">Cytoplasm</keyword>
<keyword evidence="4" id="KW-0653">Protein transport</keyword>
<dbReference type="EMBL" id="JABEXW010000161">
    <property type="protein sequence ID" value="KAF4969446.1"/>
    <property type="molecule type" value="Genomic_DNA"/>
</dbReference>
<feature type="compositionally biased region" description="Low complexity" evidence="5">
    <location>
        <begin position="299"/>
        <end position="316"/>
    </location>
</feature>
<feature type="region of interest" description="Disordered" evidence="5">
    <location>
        <begin position="550"/>
        <end position="570"/>
    </location>
</feature>
<dbReference type="InterPro" id="IPR001180">
    <property type="entry name" value="CNH_dom"/>
</dbReference>
<dbReference type="InterPro" id="IPR032914">
    <property type="entry name" value="Vam6/VPS39/TRAP1"/>
</dbReference>
<keyword evidence="2" id="KW-0813">Transport</keyword>
<dbReference type="GO" id="GO:0016020">
    <property type="term" value="C:membrane"/>
    <property type="evidence" value="ECO:0007669"/>
    <property type="project" value="TreeGrafter"/>
</dbReference>
<dbReference type="GO" id="GO:0015031">
    <property type="term" value="P:protein transport"/>
    <property type="evidence" value="ECO:0007669"/>
    <property type="project" value="UniProtKB-KW"/>
</dbReference>
<evidence type="ECO:0000259" key="6">
    <source>
        <dbReference type="PROSITE" id="PS50219"/>
    </source>
</evidence>
<dbReference type="PANTHER" id="PTHR12894:SF27">
    <property type="entry name" value="TRANSFORMING GROWTH FACTOR-BETA RECEPTOR-ASSOCIATED PROTEIN 1"/>
    <property type="match status" value="1"/>
</dbReference>
<feature type="region of interest" description="Disordered" evidence="5">
    <location>
        <begin position="1"/>
        <end position="58"/>
    </location>
</feature>
<evidence type="ECO:0000313" key="7">
    <source>
        <dbReference type="EMBL" id="KAF4969446.1"/>
    </source>
</evidence>
<evidence type="ECO:0000256" key="2">
    <source>
        <dbReference type="ARBA" id="ARBA00022448"/>
    </source>
</evidence>
<organism evidence="7 8">
    <name type="scientific">Fusarium sarcochroum</name>
    <dbReference type="NCBI Taxonomy" id="1208366"/>
    <lineage>
        <taxon>Eukaryota</taxon>
        <taxon>Fungi</taxon>
        <taxon>Dikarya</taxon>
        <taxon>Ascomycota</taxon>
        <taxon>Pezizomycotina</taxon>
        <taxon>Sordariomycetes</taxon>
        <taxon>Hypocreomycetidae</taxon>
        <taxon>Hypocreales</taxon>
        <taxon>Nectriaceae</taxon>
        <taxon>Fusarium</taxon>
        <taxon>Fusarium lateritium species complex</taxon>
    </lineage>
</organism>
<name>A0A8H4U454_9HYPO</name>
<accession>A0A8H4U454</accession>
<dbReference type="Proteomes" id="UP000622797">
    <property type="component" value="Unassembled WGS sequence"/>
</dbReference>
<feature type="region of interest" description="Disordered" evidence="5">
    <location>
        <begin position="299"/>
        <end position="411"/>
    </location>
</feature>
<comment type="caution">
    <text evidence="7">The sequence shown here is derived from an EMBL/GenBank/DDBJ whole genome shotgun (WGS) entry which is preliminary data.</text>
</comment>
<dbReference type="GO" id="GO:0034058">
    <property type="term" value="P:endosomal vesicle fusion"/>
    <property type="evidence" value="ECO:0007669"/>
    <property type="project" value="TreeGrafter"/>
</dbReference>
<keyword evidence="8" id="KW-1185">Reference proteome</keyword>
<evidence type="ECO:0000256" key="5">
    <source>
        <dbReference type="SAM" id="MobiDB-lite"/>
    </source>
</evidence>
<dbReference type="PANTHER" id="PTHR12894">
    <property type="entry name" value="CNH DOMAIN CONTAINING"/>
    <property type="match status" value="1"/>
</dbReference>
<dbReference type="GO" id="GO:0006914">
    <property type="term" value="P:autophagy"/>
    <property type="evidence" value="ECO:0007669"/>
    <property type="project" value="TreeGrafter"/>
</dbReference>
<feature type="compositionally biased region" description="Pro residues" evidence="5">
    <location>
        <begin position="370"/>
        <end position="383"/>
    </location>
</feature>
<gene>
    <name evidence="7" type="ORF">FSARC_3304</name>
</gene>
<feature type="compositionally biased region" description="Polar residues" evidence="5">
    <location>
        <begin position="39"/>
        <end position="53"/>
    </location>
</feature>
<protein>
    <recommendedName>
        <fullName evidence="6">CNH domain-containing protein</fullName>
    </recommendedName>
</protein>
<feature type="compositionally biased region" description="Basic and acidic residues" evidence="5">
    <location>
        <begin position="334"/>
        <end position="344"/>
    </location>
</feature>
<evidence type="ECO:0000256" key="3">
    <source>
        <dbReference type="ARBA" id="ARBA00022490"/>
    </source>
</evidence>
<feature type="domain" description="CNH" evidence="6">
    <location>
        <begin position="85"/>
        <end position="505"/>
    </location>
</feature>
<dbReference type="AlphaFoldDB" id="A0A8H4U454"/>
<reference evidence="7" key="1">
    <citation type="journal article" date="2020" name="BMC Genomics">
        <title>Correction to: Identification and distribution of gene clusters required for synthesis of sphingolipid metabolism inhibitors in diverse species of the filamentous fungus Fusarium.</title>
        <authorList>
            <person name="Kim H.S."/>
            <person name="Lohmar J.M."/>
            <person name="Busman M."/>
            <person name="Brown D.W."/>
            <person name="Naumann T.A."/>
            <person name="Divon H.H."/>
            <person name="Lysoe E."/>
            <person name="Uhlig S."/>
            <person name="Proctor R.H."/>
        </authorList>
    </citation>
    <scope>NUCLEOTIDE SEQUENCE</scope>
    <source>
        <strain evidence="7">NRRL 20472</strain>
    </source>
</reference>
<proteinExistence type="predicted"/>
<evidence type="ECO:0000313" key="8">
    <source>
        <dbReference type="Proteomes" id="UP000622797"/>
    </source>
</evidence>
<sequence>MKLKVSQAAQPISAPEDATQRHNSACAIRSDDAVDKNAAMTSDGSGDGPTTISPAGGLANREVGPYVLRTLLDEVPLSADGSQDDIKINCVDYLDSNLYVGTSASELLHFVQIPPDPDDRSGQPIYILASRLCPQYVETPGTPNSRPGVQQILLLPRVGKACILCNWTVTFYSLPELSPVFGTTLVKNCGWIGGIDMNEPLLDDGSAERSGGVSILLSTMRKIQLVRVGEDVRAFKKIDFSGSTLSVRRDSIACVADSKSYALIDVEQQLKIPLMSISSLEETTSPSEIGHAQSIAADTSGGLLRSSSSTGNRTSSEAPGHSRSTSLGGSILDSIRRQDQRGNEGDILGRNPSPQPSTSPRPSMDRASTPNPPSLDKPLPAAPSPSGTPAQLIDPRPRPGSVFLKPHITSPTPDEFLLVTGTDPLEPGIGMFVNLDGDPTRPTLEFTRYPREVVVDSPPSGLNSSQPTSTREEEGYVLASMTKQVDNGLQHGLEIQRFDAGSDAFPQKYWLTAREAGPDGVYGIRSLIGSEETRFEEIVQKLSQRRYTPFSVSVSPGTPDPSSVKTSDSRTALSIEHLSKEKELFDRNIDSQDEESLPDEWEASRNAEGEEFARQLAKAQARLAVWSGSRIWWAIRNPLLIQLDAALEAACPGDVFTPAELDRQAIFTTINSIRGRDPQTELEFMTYGYIRQKAGILLLTNLLKSPEDKQFTEKEVKALEEILVESGLDPRVVLSLIPSVRNEIIEGQRGIWIYGGVRRTADAYLRSREFQMTSKDTVGTLEPRTMHFLRRFLGTWRKRKGFGSVADEREVFHTVDAALLLVLLEVDQHSPKGLGKGGVVRSELYEIVDKGVDCFDRAVSLLESYHRLFVLSRLYQSRKLSGDVLATWKRIIEGEKDVGQELREGEQRVREYLTKVSSQALVQEYGVWLASRNPRLGVQVFAEDKGRAPKFEPAQVIEILRKEAPDAVKYYLEYLVFGKGHTTYINDLMAYYLDMVVHDLESSEESRNIVRATYAAYRALQAPKPAYSHFLRDNAPDDNEVWHSRLRLLQLLGEANDYDAAAIRDRISTLPDDLLVPETIILAGRERKHDDALRLLVHNLGDYDTAVSYCLRGGAGTTGAAPSERPSFEEQRRLFNVVFHELLSLEDVSDRIEQTGALLERFGGWFEIDEVLGLIPDDWSVDIVAGFLVGALKRLVGDRHEAMLTRALSGAQNLRVNYDLVVKVEEKGPSIEAPN</sequence>
<dbReference type="OrthoDB" id="5325112at2759"/>
<comment type="subcellular location">
    <subcellularLocation>
        <location evidence="1">Cytoplasm</location>
    </subcellularLocation>
</comment>
<evidence type="ECO:0000256" key="4">
    <source>
        <dbReference type="ARBA" id="ARBA00022927"/>
    </source>
</evidence>
<dbReference type="GO" id="GO:0005737">
    <property type="term" value="C:cytoplasm"/>
    <property type="evidence" value="ECO:0007669"/>
    <property type="project" value="UniProtKB-SubCell"/>
</dbReference>
<reference evidence="7" key="2">
    <citation type="submission" date="2020-05" db="EMBL/GenBank/DDBJ databases">
        <authorList>
            <person name="Kim H.-S."/>
            <person name="Proctor R.H."/>
            <person name="Brown D.W."/>
        </authorList>
    </citation>
    <scope>NUCLEOTIDE SEQUENCE</scope>
    <source>
        <strain evidence="7">NRRL 20472</strain>
    </source>
</reference>
<evidence type="ECO:0000256" key="1">
    <source>
        <dbReference type="ARBA" id="ARBA00004496"/>
    </source>
</evidence>
<dbReference type="PROSITE" id="PS50219">
    <property type="entry name" value="CNH"/>
    <property type="match status" value="1"/>
</dbReference>